<organism evidence="1 2">
    <name type="scientific">Flagellimonas ochracea</name>
    <dbReference type="NCBI Taxonomy" id="2696472"/>
    <lineage>
        <taxon>Bacteria</taxon>
        <taxon>Pseudomonadati</taxon>
        <taxon>Bacteroidota</taxon>
        <taxon>Flavobacteriia</taxon>
        <taxon>Flavobacteriales</taxon>
        <taxon>Flavobacteriaceae</taxon>
        <taxon>Flagellimonas</taxon>
    </lineage>
</organism>
<keyword evidence="2" id="KW-1185">Reference proteome</keyword>
<gene>
    <name evidence="1" type="ORF">GTQ34_16355</name>
</gene>
<evidence type="ECO:0008006" key="3">
    <source>
        <dbReference type="Google" id="ProtNLM"/>
    </source>
</evidence>
<evidence type="ECO:0000313" key="1">
    <source>
        <dbReference type="EMBL" id="NAY93485.1"/>
    </source>
</evidence>
<protein>
    <recommendedName>
        <fullName evidence="3">Lipoprotein</fullName>
    </recommendedName>
</protein>
<dbReference type="Proteomes" id="UP000667650">
    <property type="component" value="Unassembled WGS sequence"/>
</dbReference>
<dbReference type="PROSITE" id="PS51257">
    <property type="entry name" value="PROKAR_LIPOPROTEIN"/>
    <property type="match status" value="1"/>
</dbReference>
<evidence type="ECO:0000313" key="2">
    <source>
        <dbReference type="Proteomes" id="UP000667650"/>
    </source>
</evidence>
<accession>A0A964TEP8</accession>
<dbReference type="RefSeq" id="WP_166524895.1">
    <property type="nucleotide sequence ID" value="NZ_JAAABI010000013.1"/>
</dbReference>
<dbReference type="AlphaFoldDB" id="A0A964TEP8"/>
<reference evidence="1" key="1">
    <citation type="submission" date="2020-01" db="EMBL/GenBank/DDBJ databases">
        <title>Muricauda ochracea sp. nov., isolated from a tidal flat of Garorim bay in Korea.</title>
        <authorList>
            <person name="Kim D."/>
            <person name="Yoo Y."/>
            <person name="Kim J.-J."/>
        </authorList>
    </citation>
    <scope>NUCLEOTIDE SEQUENCE</scope>
    <source>
        <strain evidence="1">JGD-17</strain>
    </source>
</reference>
<proteinExistence type="predicted"/>
<dbReference type="EMBL" id="JAAABI010000013">
    <property type="protein sequence ID" value="NAY93485.1"/>
    <property type="molecule type" value="Genomic_DNA"/>
</dbReference>
<sequence length="168" mass="19738">MMKLFKLTFLGILFLTLISCNQKLYKAIEELKNMPPPDYSYVIEPEFNESKESAEFKLKELFSAEESKIGTYQVHGYDKETKEQINERMWLQAVLLNSKSLTDYRTLKPATELAKEVAEFVLRQINNSSDYKKVQITFVRQWNDGNVKQEKRNVYLTVPELMETDFGE</sequence>
<name>A0A964TEP8_9FLAO</name>
<comment type="caution">
    <text evidence="1">The sequence shown here is derived from an EMBL/GenBank/DDBJ whole genome shotgun (WGS) entry which is preliminary data.</text>
</comment>